<dbReference type="SUPFAM" id="SSF57716">
    <property type="entry name" value="Glucocorticoid receptor-like (DNA-binding domain)"/>
    <property type="match status" value="1"/>
</dbReference>
<dbReference type="PANTHER" id="PTHR24082:SF283">
    <property type="entry name" value="NUCLEAR HORMONE RECEPTOR HR96"/>
    <property type="match status" value="1"/>
</dbReference>
<keyword evidence="5" id="KW-0238">DNA-binding</keyword>
<evidence type="ECO:0000256" key="1">
    <source>
        <dbReference type="ARBA" id="ARBA00022723"/>
    </source>
</evidence>
<protein>
    <recommendedName>
        <fullName evidence="8">Nuclear receptor domain-containing protein</fullName>
    </recommendedName>
</protein>
<keyword evidence="10" id="KW-1185">Reference proteome</keyword>
<feature type="non-terminal residue" evidence="9">
    <location>
        <position position="1"/>
    </location>
</feature>
<keyword evidence="6" id="KW-0804">Transcription</keyword>
<evidence type="ECO:0000313" key="9">
    <source>
        <dbReference type="EMBL" id="MBJ7883149.1"/>
    </source>
</evidence>
<evidence type="ECO:0000256" key="7">
    <source>
        <dbReference type="ARBA" id="ARBA00023170"/>
    </source>
</evidence>
<dbReference type="GO" id="GO:0045944">
    <property type="term" value="P:positive regulation of transcription by RNA polymerase II"/>
    <property type="evidence" value="ECO:0007669"/>
    <property type="project" value="TreeGrafter"/>
</dbReference>
<keyword evidence="1" id="KW-0479">Metal-binding</keyword>
<keyword evidence="4" id="KW-0805">Transcription regulation</keyword>
<dbReference type="InterPro" id="IPR013088">
    <property type="entry name" value="Znf_NHR/GATA"/>
</dbReference>
<evidence type="ECO:0000256" key="3">
    <source>
        <dbReference type="ARBA" id="ARBA00022833"/>
    </source>
</evidence>
<reference evidence="9 10" key="1">
    <citation type="submission" date="2020-09" db="EMBL/GenBank/DDBJ databases">
        <title>Draft genome of Gelidibacter salicanalis PAMC21136.</title>
        <authorList>
            <person name="Park H."/>
        </authorList>
    </citation>
    <scope>NUCLEOTIDE SEQUENCE [LARGE SCALE GENOMIC DNA]</scope>
    <source>
        <strain evidence="9 10">PAMC21136</strain>
    </source>
</reference>
<dbReference type="Proteomes" id="UP000662373">
    <property type="component" value="Unassembled WGS sequence"/>
</dbReference>
<evidence type="ECO:0000256" key="2">
    <source>
        <dbReference type="ARBA" id="ARBA00022771"/>
    </source>
</evidence>
<dbReference type="Gene3D" id="3.30.50.10">
    <property type="entry name" value="Erythroid Transcription Factor GATA-1, subunit A"/>
    <property type="match status" value="1"/>
</dbReference>
<dbReference type="PANTHER" id="PTHR24082">
    <property type="entry name" value="NUCLEAR HORMONE RECEPTOR"/>
    <property type="match status" value="1"/>
</dbReference>
<dbReference type="GO" id="GO:0008270">
    <property type="term" value="F:zinc ion binding"/>
    <property type="evidence" value="ECO:0007669"/>
    <property type="project" value="UniProtKB-KW"/>
</dbReference>
<evidence type="ECO:0000259" key="8">
    <source>
        <dbReference type="PROSITE" id="PS51030"/>
    </source>
</evidence>
<evidence type="ECO:0000313" key="10">
    <source>
        <dbReference type="Proteomes" id="UP000662373"/>
    </source>
</evidence>
<dbReference type="GO" id="GO:0030154">
    <property type="term" value="P:cell differentiation"/>
    <property type="evidence" value="ECO:0007669"/>
    <property type="project" value="TreeGrafter"/>
</dbReference>
<feature type="domain" description="Nuclear receptor" evidence="8">
    <location>
        <begin position="1"/>
        <end position="61"/>
    </location>
</feature>
<dbReference type="Pfam" id="PF00105">
    <property type="entry name" value="zf-C4"/>
    <property type="match status" value="1"/>
</dbReference>
<organism evidence="9 10">
    <name type="scientific">Gelidibacter salicanalis</name>
    <dbReference type="NCBI Taxonomy" id="291193"/>
    <lineage>
        <taxon>Bacteria</taxon>
        <taxon>Pseudomonadati</taxon>
        <taxon>Bacteroidota</taxon>
        <taxon>Flavobacteriia</taxon>
        <taxon>Flavobacteriales</taxon>
        <taxon>Flavobacteriaceae</taxon>
        <taxon>Gelidibacter</taxon>
    </lineage>
</organism>
<dbReference type="PRINTS" id="PR00047">
    <property type="entry name" value="STROIDFINGER"/>
</dbReference>
<comment type="caution">
    <text evidence="9">The sequence shown here is derived from an EMBL/GenBank/DDBJ whole genome shotgun (WGS) entry which is preliminary data.</text>
</comment>
<keyword evidence="2" id="KW-0863">Zinc-finger</keyword>
<evidence type="ECO:0000256" key="6">
    <source>
        <dbReference type="ARBA" id="ARBA00023163"/>
    </source>
</evidence>
<feature type="non-terminal residue" evidence="9">
    <location>
        <position position="69"/>
    </location>
</feature>
<gene>
    <name evidence="9" type="ORF">JEM65_21235</name>
</gene>
<evidence type="ECO:0000256" key="4">
    <source>
        <dbReference type="ARBA" id="ARBA00023015"/>
    </source>
</evidence>
<dbReference type="GO" id="GO:0000978">
    <property type="term" value="F:RNA polymerase II cis-regulatory region sequence-specific DNA binding"/>
    <property type="evidence" value="ECO:0007669"/>
    <property type="project" value="TreeGrafter"/>
</dbReference>
<dbReference type="PROSITE" id="PS51030">
    <property type="entry name" value="NUCLEAR_REC_DBD_2"/>
    <property type="match status" value="1"/>
</dbReference>
<dbReference type="InterPro" id="IPR001628">
    <property type="entry name" value="Znf_hrmn_rcpt"/>
</dbReference>
<dbReference type="InterPro" id="IPR050234">
    <property type="entry name" value="Nuclear_hormone_rcpt_NR1"/>
</dbReference>
<name>A0A934KT76_9FLAO</name>
<proteinExistence type="predicted"/>
<dbReference type="SMART" id="SM00399">
    <property type="entry name" value="ZnF_C4"/>
    <property type="match status" value="1"/>
</dbReference>
<sequence>TCLSCRAFFRRTVQRDESPKFLCKGDGKNPCEINERNRKKCKRCRFQACLTAGMKTDQVMSSEVKQTWF</sequence>
<keyword evidence="7" id="KW-0675">Receptor</keyword>
<keyword evidence="3" id="KW-0862">Zinc</keyword>
<dbReference type="EMBL" id="JAEHJZ010000169">
    <property type="protein sequence ID" value="MBJ7883149.1"/>
    <property type="molecule type" value="Genomic_DNA"/>
</dbReference>
<dbReference type="AlphaFoldDB" id="A0A934KT76"/>
<evidence type="ECO:0000256" key="5">
    <source>
        <dbReference type="ARBA" id="ARBA00023125"/>
    </source>
</evidence>
<dbReference type="GO" id="GO:0004879">
    <property type="term" value="F:nuclear receptor activity"/>
    <property type="evidence" value="ECO:0007669"/>
    <property type="project" value="TreeGrafter"/>
</dbReference>
<accession>A0A934KT76</accession>
<dbReference type="GO" id="GO:0000122">
    <property type="term" value="P:negative regulation of transcription by RNA polymerase II"/>
    <property type="evidence" value="ECO:0007669"/>
    <property type="project" value="TreeGrafter"/>
</dbReference>